<evidence type="ECO:0000256" key="2">
    <source>
        <dbReference type="SAM" id="Coils"/>
    </source>
</evidence>
<dbReference type="InterPro" id="IPR054713">
    <property type="entry name" value="GMIP/FCHO2-like_FCH"/>
</dbReference>
<dbReference type="GO" id="GO:0030136">
    <property type="term" value="C:clathrin-coated vesicle"/>
    <property type="evidence" value="ECO:0007669"/>
    <property type="project" value="TreeGrafter"/>
</dbReference>
<dbReference type="GO" id="GO:0048268">
    <property type="term" value="P:clathrin coat assembly"/>
    <property type="evidence" value="ECO:0007669"/>
    <property type="project" value="TreeGrafter"/>
</dbReference>
<evidence type="ECO:0000313" key="6">
    <source>
        <dbReference type="Proteomes" id="UP000694390"/>
    </source>
</evidence>
<dbReference type="InterPro" id="IPR027267">
    <property type="entry name" value="AH/BAR_dom_sf"/>
</dbReference>
<proteinExistence type="predicted"/>
<evidence type="ECO:0000313" key="5">
    <source>
        <dbReference type="Ensembl" id="ENSGEVP00005015652.1"/>
    </source>
</evidence>
<organism evidence="5 6">
    <name type="scientific">Gopherus evgoodei</name>
    <name type="common">Goodes thornscrub tortoise</name>
    <dbReference type="NCBI Taxonomy" id="1825980"/>
    <lineage>
        <taxon>Eukaryota</taxon>
        <taxon>Metazoa</taxon>
        <taxon>Chordata</taxon>
        <taxon>Craniata</taxon>
        <taxon>Vertebrata</taxon>
        <taxon>Euteleostomi</taxon>
        <taxon>Archelosauria</taxon>
        <taxon>Testudinata</taxon>
        <taxon>Testudines</taxon>
        <taxon>Cryptodira</taxon>
        <taxon>Durocryptodira</taxon>
        <taxon>Testudinoidea</taxon>
        <taxon>Testudinidae</taxon>
        <taxon>Gopherus</taxon>
    </lineage>
</organism>
<dbReference type="Gene3D" id="1.20.1270.60">
    <property type="entry name" value="Arfaptin homology (AH) domain/BAR domain"/>
    <property type="match status" value="1"/>
</dbReference>
<dbReference type="Ensembl" id="ENSGEVT00005016447.1">
    <property type="protein sequence ID" value="ENSGEVP00005015652.1"/>
    <property type="gene ID" value="ENSGEVG00005011131.1"/>
</dbReference>
<dbReference type="GO" id="GO:0005886">
    <property type="term" value="C:plasma membrane"/>
    <property type="evidence" value="ECO:0007669"/>
    <property type="project" value="TreeGrafter"/>
</dbReference>
<reference evidence="5" key="1">
    <citation type="submission" date="2019-06" db="EMBL/GenBank/DDBJ databases">
        <title>G10K-VGP Goodes thornscrub tortoise genome, primary haplotype.</title>
        <authorList>
            <person name="Murphy B."/>
            <person name="Edwards T."/>
            <person name="Rhie A."/>
            <person name="Koren S."/>
            <person name="Phillippy A."/>
            <person name="Fedrigo O."/>
            <person name="Haase B."/>
            <person name="Mountcastle J."/>
            <person name="Lewin H."/>
            <person name="Damas J."/>
            <person name="Howe K."/>
            <person name="Formenti G."/>
            <person name="Myers G."/>
            <person name="Durbin R."/>
            <person name="Jarvis E.D."/>
        </authorList>
    </citation>
    <scope>NUCLEOTIDE SEQUENCE [LARGE SCALE GENOMIC DNA]</scope>
</reference>
<protein>
    <recommendedName>
        <fullName evidence="4">GMIP/FCHO2-like FCH domain-containing protein</fullName>
    </recommendedName>
</protein>
<feature type="region of interest" description="Disordered" evidence="3">
    <location>
        <begin position="1"/>
        <end position="26"/>
    </location>
</feature>
<dbReference type="PANTHER" id="PTHR23065:SF6">
    <property type="entry name" value="F-BAR DOMAIN ONLY PROTEIN 1"/>
    <property type="match status" value="1"/>
</dbReference>
<dbReference type="GO" id="GO:0005905">
    <property type="term" value="C:clathrin-coated pit"/>
    <property type="evidence" value="ECO:0007669"/>
    <property type="project" value="TreeGrafter"/>
</dbReference>
<accession>A0A8C4WIE1</accession>
<dbReference type="Proteomes" id="UP000694390">
    <property type="component" value="Chromosome 22"/>
</dbReference>
<dbReference type="PANTHER" id="PTHR23065">
    <property type="entry name" value="PROLINE-SERINE-THREONINE PHOSPHATASE INTERACTING PROTEIN 1"/>
    <property type="match status" value="1"/>
</dbReference>
<evidence type="ECO:0000256" key="3">
    <source>
        <dbReference type="SAM" id="MobiDB-lite"/>
    </source>
</evidence>
<evidence type="ECO:0000259" key="4">
    <source>
        <dbReference type="Pfam" id="PF22699"/>
    </source>
</evidence>
<dbReference type="GeneTree" id="ENSGT00940000160489"/>
<dbReference type="Pfam" id="PF22699">
    <property type="entry name" value="GMIP-like_FCH"/>
    <property type="match status" value="1"/>
</dbReference>
<name>A0A8C4WIE1_9SAUR</name>
<feature type="region of interest" description="Disordered" evidence="3">
    <location>
        <begin position="326"/>
        <end position="357"/>
    </location>
</feature>
<feature type="coiled-coil region" evidence="2">
    <location>
        <begin position="210"/>
        <end position="241"/>
    </location>
</feature>
<dbReference type="AlphaFoldDB" id="A0A8C4WIE1"/>
<dbReference type="GO" id="GO:0072583">
    <property type="term" value="P:clathrin-dependent endocytosis"/>
    <property type="evidence" value="ECO:0007669"/>
    <property type="project" value="TreeGrafter"/>
</dbReference>
<feature type="compositionally biased region" description="Low complexity" evidence="3">
    <location>
        <begin position="1"/>
        <end position="11"/>
    </location>
</feature>
<reference evidence="5" key="2">
    <citation type="submission" date="2025-08" db="UniProtKB">
        <authorList>
            <consortium name="Ensembl"/>
        </authorList>
    </citation>
    <scope>IDENTIFICATION</scope>
</reference>
<keyword evidence="6" id="KW-1185">Reference proteome</keyword>
<keyword evidence="1 2" id="KW-0175">Coiled coil</keyword>
<reference evidence="5" key="3">
    <citation type="submission" date="2025-09" db="UniProtKB">
        <authorList>
            <consortium name="Ensembl"/>
        </authorList>
    </citation>
    <scope>IDENTIFICATION</scope>
</reference>
<dbReference type="OrthoDB" id="5593455at2759"/>
<dbReference type="SUPFAM" id="SSF103657">
    <property type="entry name" value="BAR/IMD domain-like"/>
    <property type="match status" value="1"/>
</dbReference>
<feature type="region of interest" description="Disordered" evidence="3">
    <location>
        <begin position="38"/>
        <end position="88"/>
    </location>
</feature>
<feature type="domain" description="GMIP/FCHO2-like FCH" evidence="4">
    <location>
        <begin position="116"/>
        <end position="274"/>
    </location>
</feature>
<evidence type="ECO:0000256" key="1">
    <source>
        <dbReference type="ARBA" id="ARBA00023054"/>
    </source>
</evidence>
<sequence length="357" mass="39781">AAARPAAGRAGWRLQPEPGHWGGSVRLRSAPRLGECWVPQEDRAEDEPAGTVRPSALGREAPGLRRAVPQHEAGGRSPPRSCCRLHPREGHHGGDLWQVHGQDGQDGHQCTQLGTFAPLWEVFRVSSDKLALCHLELVKKLQDLLKEIARYGEEQGKAHKKSKEEVSGTLEAIQLLQSVAQLVPKCKEKLISKCLEAERLRRGGTNQKEIDKAERKSKKAAEALRRTVEKYNVARADFEQRMLDSAVRFQQLEEIHLCHMKGLISSYSHSVEDTHVQIGQVHEEFKQTWRTLASRRCCRDSPRAGALGTRGRVCWISTSAEQPQCRKCPRGASAKPSASPGLSRRGPRARCYGVPRH</sequence>